<keyword evidence="3" id="KW-1185">Reference proteome</keyword>
<accession>A0AA86P2H0</accession>
<organism evidence="1">
    <name type="scientific">Hexamita inflata</name>
    <dbReference type="NCBI Taxonomy" id="28002"/>
    <lineage>
        <taxon>Eukaryota</taxon>
        <taxon>Metamonada</taxon>
        <taxon>Diplomonadida</taxon>
        <taxon>Hexamitidae</taxon>
        <taxon>Hexamitinae</taxon>
        <taxon>Hexamita</taxon>
    </lineage>
</organism>
<reference evidence="2 3" key="2">
    <citation type="submission" date="2024-07" db="EMBL/GenBank/DDBJ databases">
        <authorList>
            <person name="Akdeniz Z."/>
        </authorList>
    </citation>
    <scope>NUCLEOTIDE SEQUENCE [LARGE SCALE GENOMIC DNA]</scope>
</reference>
<proteinExistence type="predicted"/>
<reference evidence="1" key="1">
    <citation type="submission" date="2023-06" db="EMBL/GenBank/DDBJ databases">
        <authorList>
            <person name="Kurt Z."/>
        </authorList>
    </citation>
    <scope>NUCLEOTIDE SEQUENCE</scope>
</reference>
<sequence>MDSYQNGVEEQESKRIGQNFCSILWAGIEEHDMPQLYYYYNNCKNVLQSLDKDSDGLLEMMMNVSKRLVGMMQMTQNLAGKTTYSTFLTQTFRSQRQTTIVRQIFPYNIVLSVNRPCSEQAALRCMDYVTAIAFSEGSDIPLFTPHRKQALIPSAPSTGFEEIKNMLNGFLIRFFEDEASRENLDNLHPLYIPKDIITPHLFALQQIKQLQKSSPGSTVVVQKNGRVLITTAGVFMTNLVALLTNCQEVFNKKVHWVFDSYFSNEQPQSKFQDVQHKNDGFKSFSTVYISNFTQNNMSFVLISQQPTNLKPSTFQPQLIQLNDKLQPQGPTPPVLTKLPDQIYPIFAPIPGSIDVCGVDAAKIFRALRGVQNIQINDGKVDYGTGLIDGGLLEFFAERRILESTVITQQDETESGRSFSKQGEFYAFGENPSQNGGLLSGGKKLKPLIIFQFRKDEGSWVKTVGSAPLGEGDDTKMVLKAIAEAIEVYLRVEW</sequence>
<protein>
    <submittedName>
        <fullName evidence="1">Uncharacterized protein</fullName>
    </submittedName>
</protein>
<comment type="caution">
    <text evidence="1">The sequence shown here is derived from an EMBL/GenBank/DDBJ whole genome shotgun (WGS) entry which is preliminary data.</text>
</comment>
<dbReference type="Proteomes" id="UP001642409">
    <property type="component" value="Unassembled WGS sequence"/>
</dbReference>
<dbReference type="EMBL" id="CATOUU010000424">
    <property type="protein sequence ID" value="CAI9928952.1"/>
    <property type="molecule type" value="Genomic_DNA"/>
</dbReference>
<evidence type="ECO:0000313" key="1">
    <source>
        <dbReference type="EMBL" id="CAI9928952.1"/>
    </source>
</evidence>
<dbReference type="AlphaFoldDB" id="A0AA86P2H0"/>
<name>A0AA86P2H0_9EUKA</name>
<evidence type="ECO:0000313" key="2">
    <source>
        <dbReference type="EMBL" id="CAL6004437.1"/>
    </source>
</evidence>
<gene>
    <name evidence="1" type="ORF">HINF_LOCUS16597</name>
    <name evidence="2" type="ORF">HINF_LOCUS18881</name>
</gene>
<dbReference type="EMBL" id="CAXDID020000049">
    <property type="protein sequence ID" value="CAL6004437.1"/>
    <property type="molecule type" value="Genomic_DNA"/>
</dbReference>
<evidence type="ECO:0000313" key="3">
    <source>
        <dbReference type="Proteomes" id="UP001642409"/>
    </source>
</evidence>